<name>A0AAW8R5E5_9ALTE</name>
<sequence length="145" mass="16614">MYDFTINGTLNAGLTDVYTAFHDPNVLVRWFAPGNMMVSQFMSNFIEGGNYRLILQSPDGFQQTIIGSYEAISLNEELCFTWRWEDTNDITKVNISFTCDNDSTTSIRLTQSGFKREEDMLHQQYGWIASLEKLSLVTRKQAMVA</sequence>
<evidence type="ECO:0000259" key="2">
    <source>
        <dbReference type="Pfam" id="PF08327"/>
    </source>
</evidence>
<dbReference type="InterPro" id="IPR013538">
    <property type="entry name" value="ASHA1/2-like_C"/>
</dbReference>
<comment type="caution">
    <text evidence="3">The sequence shown here is derived from an EMBL/GenBank/DDBJ whole genome shotgun (WGS) entry which is preliminary data.</text>
</comment>
<evidence type="ECO:0000313" key="3">
    <source>
        <dbReference type="EMBL" id="MDT0584135.1"/>
    </source>
</evidence>
<organism evidence="3 4">
    <name type="scientific">Brumicola blandensis</name>
    <dbReference type="NCBI Taxonomy" id="3075611"/>
    <lineage>
        <taxon>Bacteria</taxon>
        <taxon>Pseudomonadati</taxon>
        <taxon>Pseudomonadota</taxon>
        <taxon>Gammaproteobacteria</taxon>
        <taxon>Alteromonadales</taxon>
        <taxon>Alteromonadaceae</taxon>
        <taxon>Brumicola</taxon>
    </lineage>
</organism>
<feature type="domain" description="Activator of Hsp90 ATPase homologue 1/2-like C-terminal" evidence="2">
    <location>
        <begin position="15"/>
        <end position="135"/>
    </location>
</feature>
<dbReference type="SUPFAM" id="SSF55961">
    <property type="entry name" value="Bet v1-like"/>
    <property type="match status" value="1"/>
</dbReference>
<protein>
    <submittedName>
        <fullName evidence="3">SRPBCC domain-containing protein</fullName>
    </submittedName>
</protein>
<gene>
    <name evidence="3" type="ORF">RM544_16425</name>
</gene>
<accession>A0AAW8R5E5</accession>
<dbReference type="Pfam" id="PF08327">
    <property type="entry name" value="AHSA1"/>
    <property type="match status" value="1"/>
</dbReference>
<reference evidence="3 4" key="1">
    <citation type="submission" date="2023-09" db="EMBL/GenBank/DDBJ databases">
        <authorList>
            <person name="Rey-Velasco X."/>
        </authorList>
    </citation>
    <scope>NUCLEOTIDE SEQUENCE [LARGE SCALE GENOMIC DNA]</scope>
    <source>
        <strain evidence="3 4">W409</strain>
    </source>
</reference>
<proteinExistence type="inferred from homology"/>
<dbReference type="RefSeq" id="WP_311362896.1">
    <property type="nucleotide sequence ID" value="NZ_JAVRIE010000007.1"/>
</dbReference>
<dbReference type="Proteomes" id="UP001249020">
    <property type="component" value="Unassembled WGS sequence"/>
</dbReference>
<keyword evidence="4" id="KW-1185">Reference proteome</keyword>
<dbReference type="InterPro" id="IPR023393">
    <property type="entry name" value="START-like_dom_sf"/>
</dbReference>
<evidence type="ECO:0000256" key="1">
    <source>
        <dbReference type="ARBA" id="ARBA00006817"/>
    </source>
</evidence>
<evidence type="ECO:0000313" key="4">
    <source>
        <dbReference type="Proteomes" id="UP001249020"/>
    </source>
</evidence>
<comment type="similarity">
    <text evidence="1">Belongs to the AHA1 family.</text>
</comment>
<dbReference type="Gene3D" id="3.30.530.20">
    <property type="match status" value="1"/>
</dbReference>
<dbReference type="CDD" id="cd07814">
    <property type="entry name" value="SRPBCC_CalC_Aha1-like"/>
    <property type="match status" value="1"/>
</dbReference>
<dbReference type="EMBL" id="JAVRIE010000007">
    <property type="protein sequence ID" value="MDT0584135.1"/>
    <property type="molecule type" value="Genomic_DNA"/>
</dbReference>
<dbReference type="AlphaFoldDB" id="A0AAW8R5E5"/>